<accession>A0A9Q9AYN3</accession>
<gene>
    <name evidence="2" type="ORF">Slin15195_G111480</name>
</gene>
<keyword evidence="1" id="KW-0732">Signal</keyword>
<feature type="signal peptide" evidence="1">
    <location>
        <begin position="1"/>
        <end position="19"/>
    </location>
</feature>
<evidence type="ECO:0000256" key="1">
    <source>
        <dbReference type="SAM" id="SignalP"/>
    </source>
</evidence>
<name>A0A9Q9AYN3_9PEZI</name>
<dbReference type="AlphaFoldDB" id="A0A9Q9AYN3"/>
<keyword evidence="3" id="KW-1185">Reference proteome</keyword>
<sequence length="179" mass="21010">MAKLKILAIVIMVLSPTYANNNMLQKRKMKPEKPFELLFQRYSTPECTPESAIGTRKEGIGKRRWLNNDGDCHYFEDGIPWRGYDYKWSPYDYYEADRTVYDPLLSDKKNPDGKRCCSLRFWETDRCQGQSITNLPLANDWNKIEHPQQIYKDDQGTPGEARSVRLECRYGDKVIINND</sequence>
<protein>
    <submittedName>
        <fullName evidence="2">Uncharacterized protein</fullName>
    </submittedName>
</protein>
<evidence type="ECO:0000313" key="2">
    <source>
        <dbReference type="EMBL" id="USW57829.1"/>
    </source>
</evidence>
<organism evidence="2 3">
    <name type="scientific">Septoria linicola</name>
    <dbReference type="NCBI Taxonomy" id="215465"/>
    <lineage>
        <taxon>Eukaryota</taxon>
        <taxon>Fungi</taxon>
        <taxon>Dikarya</taxon>
        <taxon>Ascomycota</taxon>
        <taxon>Pezizomycotina</taxon>
        <taxon>Dothideomycetes</taxon>
        <taxon>Dothideomycetidae</taxon>
        <taxon>Mycosphaerellales</taxon>
        <taxon>Mycosphaerellaceae</taxon>
        <taxon>Septoria</taxon>
    </lineage>
</organism>
<proteinExistence type="predicted"/>
<feature type="chain" id="PRO_5040334909" evidence="1">
    <location>
        <begin position="20"/>
        <end position="179"/>
    </location>
</feature>
<reference evidence="2" key="1">
    <citation type="submission" date="2022-06" db="EMBL/GenBank/DDBJ databases">
        <title>Complete genome sequences of two strains of the flax pathogen Septoria linicola.</title>
        <authorList>
            <person name="Lapalu N."/>
            <person name="Simon A."/>
            <person name="Demenou B."/>
            <person name="Paumier D."/>
            <person name="Guillot M.-P."/>
            <person name="Gout L."/>
            <person name="Valade R."/>
        </authorList>
    </citation>
    <scope>NUCLEOTIDE SEQUENCE</scope>
    <source>
        <strain evidence="2">SE15195</strain>
    </source>
</reference>
<dbReference type="Proteomes" id="UP001056384">
    <property type="component" value="Chromosome 10"/>
</dbReference>
<evidence type="ECO:0000313" key="3">
    <source>
        <dbReference type="Proteomes" id="UP001056384"/>
    </source>
</evidence>
<dbReference type="EMBL" id="CP099427">
    <property type="protein sequence ID" value="USW57829.1"/>
    <property type="molecule type" value="Genomic_DNA"/>
</dbReference>